<evidence type="ECO:0000313" key="5">
    <source>
        <dbReference type="EMBL" id="KAH0459615.1"/>
    </source>
</evidence>
<name>A0AAV7GCY5_DENCH</name>
<dbReference type="EMBL" id="JAGFBR010000011">
    <property type="protein sequence ID" value="KAH0459615.1"/>
    <property type="molecule type" value="Genomic_DNA"/>
</dbReference>
<accession>A0AAV7GCY5</accession>
<keyword evidence="3" id="KW-0722">Serine protease inhibitor</keyword>
<evidence type="ECO:0000256" key="3">
    <source>
        <dbReference type="ARBA" id="ARBA00022900"/>
    </source>
</evidence>
<sequence>MFIWSVGSLLGDVGLMDCSLATEVKVTINDEGHRGHIERLRLKGPLSSDGGMSITTEITAMKPKRVSGACMALLTLFLLFAFVSMAPAHVKWSEVVGLKPDLAEKRIRKDMPTAKFQVLKVGQAVTMDFIPWRVRIFVDSAGKVARIPVVG</sequence>
<dbReference type="PANTHER" id="PTHR33091">
    <property type="entry name" value="PROTEIN, PUTATIVE, EXPRESSED-RELATED"/>
    <property type="match status" value="1"/>
</dbReference>
<comment type="caution">
    <text evidence="5">The sequence shown here is derived from an EMBL/GenBank/DDBJ whole genome shotgun (WGS) entry which is preliminary data.</text>
</comment>
<dbReference type="GO" id="GO:0009611">
    <property type="term" value="P:response to wounding"/>
    <property type="evidence" value="ECO:0007669"/>
    <property type="project" value="InterPro"/>
</dbReference>
<comment type="similarity">
    <text evidence="1">Belongs to the protease inhibitor I13 (potato type I serine protease inhibitor) family.</text>
</comment>
<evidence type="ECO:0000256" key="1">
    <source>
        <dbReference type="ARBA" id="ARBA00008210"/>
    </source>
</evidence>
<reference evidence="5 6" key="1">
    <citation type="journal article" date="2021" name="Hortic Res">
        <title>Chromosome-scale assembly of the Dendrobium chrysotoxum genome enhances the understanding of orchid evolution.</title>
        <authorList>
            <person name="Zhang Y."/>
            <person name="Zhang G.Q."/>
            <person name="Zhang D."/>
            <person name="Liu X.D."/>
            <person name="Xu X.Y."/>
            <person name="Sun W.H."/>
            <person name="Yu X."/>
            <person name="Zhu X."/>
            <person name="Wang Z.W."/>
            <person name="Zhao X."/>
            <person name="Zhong W.Y."/>
            <person name="Chen H."/>
            <person name="Yin W.L."/>
            <person name="Huang T."/>
            <person name="Niu S.C."/>
            <person name="Liu Z.J."/>
        </authorList>
    </citation>
    <scope>NUCLEOTIDE SEQUENCE [LARGE SCALE GENOMIC DNA]</scope>
    <source>
        <strain evidence="5">Lindl</strain>
    </source>
</reference>
<dbReference type="GO" id="GO:0004867">
    <property type="term" value="F:serine-type endopeptidase inhibitor activity"/>
    <property type="evidence" value="ECO:0007669"/>
    <property type="project" value="UniProtKB-KW"/>
</dbReference>
<keyword evidence="4" id="KW-0812">Transmembrane</keyword>
<keyword evidence="4" id="KW-1133">Transmembrane helix</keyword>
<dbReference type="SUPFAM" id="SSF54654">
    <property type="entry name" value="CI-2 family of serine protease inhibitors"/>
    <property type="match status" value="1"/>
</dbReference>
<organism evidence="5 6">
    <name type="scientific">Dendrobium chrysotoxum</name>
    <name type="common">Orchid</name>
    <dbReference type="NCBI Taxonomy" id="161865"/>
    <lineage>
        <taxon>Eukaryota</taxon>
        <taxon>Viridiplantae</taxon>
        <taxon>Streptophyta</taxon>
        <taxon>Embryophyta</taxon>
        <taxon>Tracheophyta</taxon>
        <taxon>Spermatophyta</taxon>
        <taxon>Magnoliopsida</taxon>
        <taxon>Liliopsida</taxon>
        <taxon>Asparagales</taxon>
        <taxon>Orchidaceae</taxon>
        <taxon>Epidendroideae</taxon>
        <taxon>Malaxideae</taxon>
        <taxon>Dendrobiinae</taxon>
        <taxon>Dendrobium</taxon>
    </lineage>
</organism>
<evidence type="ECO:0000256" key="4">
    <source>
        <dbReference type="SAM" id="Phobius"/>
    </source>
</evidence>
<keyword evidence="4" id="KW-0472">Membrane</keyword>
<keyword evidence="2" id="KW-0646">Protease inhibitor</keyword>
<dbReference type="AlphaFoldDB" id="A0AAV7GCY5"/>
<dbReference type="Pfam" id="PF00280">
    <property type="entry name" value="potato_inhibit"/>
    <property type="match status" value="1"/>
</dbReference>
<keyword evidence="6" id="KW-1185">Reference proteome</keyword>
<protein>
    <submittedName>
        <fullName evidence="5">Uncharacterized protein</fullName>
    </submittedName>
</protein>
<feature type="transmembrane region" description="Helical" evidence="4">
    <location>
        <begin position="69"/>
        <end position="90"/>
    </location>
</feature>
<evidence type="ECO:0000256" key="2">
    <source>
        <dbReference type="ARBA" id="ARBA00022690"/>
    </source>
</evidence>
<dbReference type="InterPro" id="IPR036354">
    <property type="entry name" value="Prot_inh_pot1_sf"/>
</dbReference>
<dbReference type="Proteomes" id="UP000775213">
    <property type="component" value="Unassembled WGS sequence"/>
</dbReference>
<dbReference type="PANTHER" id="PTHR33091:SF29">
    <property type="entry name" value="SUBTILISIN INHIBITOR 1"/>
    <property type="match status" value="1"/>
</dbReference>
<gene>
    <name evidence="5" type="ORF">IEQ34_012429</name>
</gene>
<dbReference type="InterPro" id="IPR000864">
    <property type="entry name" value="Prot_inh_pot1"/>
</dbReference>
<proteinExistence type="inferred from homology"/>
<evidence type="ECO:0000313" key="6">
    <source>
        <dbReference type="Proteomes" id="UP000775213"/>
    </source>
</evidence>
<dbReference type="Gene3D" id="3.30.10.10">
    <property type="entry name" value="Trypsin Inhibitor V, subunit A"/>
    <property type="match status" value="1"/>
</dbReference>